<evidence type="ECO:0000256" key="5">
    <source>
        <dbReference type="ARBA" id="ARBA00023273"/>
    </source>
</evidence>
<dbReference type="PANTHER" id="PTHR23053:SF0">
    <property type="entry name" value="HYDROCEPHALUS-INDUCING PROTEIN HOMOLOG"/>
    <property type="match status" value="1"/>
</dbReference>
<evidence type="ECO:0000259" key="6">
    <source>
        <dbReference type="Pfam" id="PF22544"/>
    </source>
</evidence>
<name>A0A504Y8U1_FASGI</name>
<proteinExistence type="predicted"/>
<protein>
    <submittedName>
        <fullName evidence="7">Hydrocephalus-inducing protein</fullName>
    </submittedName>
</protein>
<sequence>MELLKKYSEADTTRSSSKQLPIMKDFYALTPSEYAAYANFSSKQYWKNLRFVFPPEITSINVLDIVSPDKPYPTDLHLVKHVPFSVKPIEGVVRPYSEKEIVITFSPEKAQEYQDTLYCDVEGLCERLRLDVNGLGVGPRVKYSFCCLDIGRVFIGSKHSYELVLSNVGCIDAIFTAQKPKTLFSSCFTLTPEEGLINPGGYQAIQIDFYSPSQLGQFEECFEFLSDGCIKSDRITIRGEVVGPTFHFDVNEVDFGQISYGKRTDLSASYIIPITCVGEGPVIYIEPTKLDWGTIPVLQSNRKTITLTNESVIPAVFTLKTDNVDSIYKTEPTCGIIPPLSHREVFVIAKPDDTITFRENLLLMVEDTKTTRHISLSSTGSGGTITTEPAMPSTLHLGPYFGSLPARNVFRITNRGRRQQQLIWSIEGHSVRRQSVSDAKGAKTLIKTVNCAVEFIAPLVYLSSHELIYRVEKSPTDHLEKQTRELCLRNDSGLPLTCLLELVYPFSLLENGQAVSKQKLHLEAGRSVPIHVQFDPAYQNDQYSRRADELLFVRYEQHPQTDAVRLVGEVHFPNLEFDTNRISFGYILNHTEVTRKVTMKNVSPLPVRFRWSFLVGQRTNIVFKRQARLKSSKSGSQCIETTELDHSEVDKDVVKQSVEEPRDENEPL</sequence>
<dbReference type="AlphaFoldDB" id="A0A504Y8U1"/>
<dbReference type="InterPro" id="IPR008962">
    <property type="entry name" value="PapD-like_sf"/>
</dbReference>
<accession>A0A504Y8U1</accession>
<evidence type="ECO:0000313" key="8">
    <source>
        <dbReference type="Proteomes" id="UP000316759"/>
    </source>
</evidence>
<feature type="domain" description="HYDIN/VesB/CFA65-like Ig-like" evidence="6">
    <location>
        <begin position="139"/>
        <end position="239"/>
    </location>
</feature>
<dbReference type="EMBL" id="SUNJ01013082">
    <property type="protein sequence ID" value="TPP57524.1"/>
    <property type="molecule type" value="Genomic_DNA"/>
</dbReference>
<dbReference type="Proteomes" id="UP000316759">
    <property type="component" value="Unassembled WGS sequence"/>
</dbReference>
<keyword evidence="4" id="KW-0969">Cilium</keyword>
<dbReference type="Gene3D" id="2.60.40.10">
    <property type="entry name" value="Immunoglobulins"/>
    <property type="match status" value="4"/>
</dbReference>
<dbReference type="OrthoDB" id="442692at2759"/>
<dbReference type="Pfam" id="PF22544">
    <property type="entry name" value="HYDIN_VesB_CFA65-like_Ig"/>
    <property type="match status" value="2"/>
</dbReference>
<dbReference type="STRING" id="46835.A0A504Y8U1"/>
<organism evidence="7 8">
    <name type="scientific">Fasciola gigantica</name>
    <name type="common">Giant liver fluke</name>
    <dbReference type="NCBI Taxonomy" id="46835"/>
    <lineage>
        <taxon>Eukaryota</taxon>
        <taxon>Metazoa</taxon>
        <taxon>Spiralia</taxon>
        <taxon>Lophotrochozoa</taxon>
        <taxon>Platyhelminthes</taxon>
        <taxon>Trematoda</taxon>
        <taxon>Digenea</taxon>
        <taxon>Plagiorchiida</taxon>
        <taxon>Echinostomata</taxon>
        <taxon>Echinostomatoidea</taxon>
        <taxon>Fasciolidae</taxon>
        <taxon>Fasciola</taxon>
    </lineage>
</organism>
<dbReference type="GO" id="GO:1904158">
    <property type="term" value="P:axonemal central apparatus assembly"/>
    <property type="evidence" value="ECO:0007669"/>
    <property type="project" value="TreeGrafter"/>
</dbReference>
<dbReference type="GO" id="GO:0005930">
    <property type="term" value="C:axoneme"/>
    <property type="evidence" value="ECO:0007669"/>
    <property type="project" value="TreeGrafter"/>
</dbReference>
<keyword evidence="8" id="KW-1185">Reference proteome</keyword>
<dbReference type="InterPro" id="IPR033305">
    <property type="entry name" value="Hydin-like"/>
</dbReference>
<evidence type="ECO:0000256" key="4">
    <source>
        <dbReference type="ARBA" id="ARBA00023069"/>
    </source>
</evidence>
<feature type="domain" description="HYDIN/VesB/CFA65-like Ig-like" evidence="6">
    <location>
        <begin position="281"/>
        <end position="377"/>
    </location>
</feature>
<evidence type="ECO:0000256" key="2">
    <source>
        <dbReference type="ARBA" id="ARBA00004496"/>
    </source>
</evidence>
<reference evidence="7 8" key="1">
    <citation type="submission" date="2019-04" db="EMBL/GenBank/DDBJ databases">
        <title>Annotation for the trematode Fasciola gigantica.</title>
        <authorList>
            <person name="Choi Y.-J."/>
        </authorList>
    </citation>
    <scope>NUCLEOTIDE SEQUENCE [LARGE SCALE GENOMIC DNA]</scope>
    <source>
        <strain evidence="7">Uganda_cow_1</strain>
    </source>
</reference>
<dbReference type="InterPro" id="IPR013783">
    <property type="entry name" value="Ig-like_fold"/>
</dbReference>
<evidence type="ECO:0000256" key="1">
    <source>
        <dbReference type="ARBA" id="ARBA00004138"/>
    </source>
</evidence>
<evidence type="ECO:0000256" key="3">
    <source>
        <dbReference type="ARBA" id="ARBA00022490"/>
    </source>
</evidence>
<dbReference type="SUPFAM" id="SSF49354">
    <property type="entry name" value="PapD-like"/>
    <property type="match status" value="1"/>
</dbReference>
<dbReference type="InterPro" id="IPR053879">
    <property type="entry name" value="HYDIN_VesB_CFA65-like_Ig"/>
</dbReference>
<comment type="caution">
    <text evidence="7">The sequence shown here is derived from an EMBL/GenBank/DDBJ whole genome shotgun (WGS) entry which is preliminary data.</text>
</comment>
<keyword evidence="3" id="KW-0963">Cytoplasm</keyword>
<comment type="subcellular location">
    <subcellularLocation>
        <location evidence="1">Cell projection</location>
        <location evidence="1">Cilium</location>
    </subcellularLocation>
    <subcellularLocation>
        <location evidence="2">Cytoplasm</location>
    </subcellularLocation>
</comment>
<dbReference type="PANTHER" id="PTHR23053">
    <property type="entry name" value="DLEC1 DELETED IN LUNG AND ESOPHAGEAL CANCER 1"/>
    <property type="match status" value="1"/>
</dbReference>
<keyword evidence="5" id="KW-0966">Cell projection</keyword>
<evidence type="ECO:0000313" key="7">
    <source>
        <dbReference type="EMBL" id="TPP57524.1"/>
    </source>
</evidence>
<dbReference type="GO" id="GO:0003341">
    <property type="term" value="P:cilium movement"/>
    <property type="evidence" value="ECO:0007669"/>
    <property type="project" value="TreeGrafter"/>
</dbReference>
<gene>
    <name evidence="7" type="ORF">FGIG_05161</name>
</gene>